<feature type="region of interest" description="Disordered" evidence="1">
    <location>
        <begin position="18"/>
        <end position="46"/>
    </location>
</feature>
<comment type="caution">
    <text evidence="2">The sequence shown here is derived from an EMBL/GenBank/DDBJ whole genome shotgun (WGS) entry which is preliminary data.</text>
</comment>
<organism evidence="2 3">
    <name type="scientific">Necator americanus</name>
    <name type="common">Human hookworm</name>
    <dbReference type="NCBI Taxonomy" id="51031"/>
    <lineage>
        <taxon>Eukaryota</taxon>
        <taxon>Metazoa</taxon>
        <taxon>Ecdysozoa</taxon>
        <taxon>Nematoda</taxon>
        <taxon>Chromadorea</taxon>
        <taxon>Rhabditida</taxon>
        <taxon>Rhabditina</taxon>
        <taxon>Rhabditomorpha</taxon>
        <taxon>Strongyloidea</taxon>
        <taxon>Ancylostomatidae</taxon>
        <taxon>Bunostominae</taxon>
        <taxon>Necator</taxon>
    </lineage>
</organism>
<feature type="compositionally biased region" description="Pro residues" evidence="1">
    <location>
        <begin position="34"/>
        <end position="45"/>
    </location>
</feature>
<protein>
    <submittedName>
        <fullName evidence="2">Uncharacterized protein</fullName>
    </submittedName>
</protein>
<reference evidence="2 3" key="1">
    <citation type="submission" date="2023-08" db="EMBL/GenBank/DDBJ databases">
        <title>A Necator americanus chromosomal reference genome.</title>
        <authorList>
            <person name="Ilik V."/>
            <person name="Petrzelkova K.J."/>
            <person name="Pardy F."/>
            <person name="Fuh T."/>
            <person name="Niatou-Singa F.S."/>
            <person name="Gouil Q."/>
            <person name="Baker L."/>
            <person name="Ritchie M.E."/>
            <person name="Jex A.R."/>
            <person name="Gazzola D."/>
            <person name="Li H."/>
            <person name="Toshio Fujiwara R."/>
            <person name="Zhan B."/>
            <person name="Aroian R.V."/>
            <person name="Pafco B."/>
            <person name="Schwarz E.M."/>
        </authorList>
    </citation>
    <scope>NUCLEOTIDE SEQUENCE [LARGE SCALE GENOMIC DNA]</scope>
    <source>
        <strain evidence="2 3">Aroian</strain>
        <tissue evidence="2">Whole animal</tissue>
    </source>
</reference>
<name>A0ABR1DVD0_NECAM</name>
<accession>A0ABR1DVD0</accession>
<dbReference type="EMBL" id="JAVFWL010000005">
    <property type="protein sequence ID" value="KAK6754330.1"/>
    <property type="molecule type" value="Genomic_DNA"/>
</dbReference>
<evidence type="ECO:0000256" key="1">
    <source>
        <dbReference type="SAM" id="MobiDB-lite"/>
    </source>
</evidence>
<proteinExistence type="predicted"/>
<evidence type="ECO:0000313" key="2">
    <source>
        <dbReference type="EMBL" id="KAK6754330.1"/>
    </source>
</evidence>
<gene>
    <name evidence="2" type="primary">Necator_chrV.g18163</name>
    <name evidence="2" type="ORF">RB195_013372</name>
</gene>
<keyword evidence="3" id="KW-1185">Reference proteome</keyword>
<dbReference type="Proteomes" id="UP001303046">
    <property type="component" value="Unassembled WGS sequence"/>
</dbReference>
<evidence type="ECO:0000313" key="3">
    <source>
        <dbReference type="Proteomes" id="UP001303046"/>
    </source>
</evidence>
<sequence length="77" mass="8423">MRDRGPLGVWMVDRAGGVSQIRIDTNHDHRRRPPQPSPSSQPSPPLSCLIRAAASVLSKDSYASDTRVSGYEGDAYE</sequence>